<name>A0A9K3GGN1_9EUKA</name>
<keyword evidence="3" id="KW-1185">Reference proteome</keyword>
<dbReference type="AlphaFoldDB" id="A0A9K3GGN1"/>
<accession>A0A9K3GGN1</accession>
<reference evidence="2 3" key="1">
    <citation type="journal article" date="2018" name="PLoS ONE">
        <title>The draft genome of Kipferlia bialata reveals reductive genome evolution in fornicate parasites.</title>
        <authorList>
            <person name="Tanifuji G."/>
            <person name="Takabayashi S."/>
            <person name="Kume K."/>
            <person name="Takagi M."/>
            <person name="Nakayama T."/>
            <person name="Kamikawa R."/>
            <person name="Inagaki Y."/>
            <person name="Hashimoto T."/>
        </authorList>
    </citation>
    <scope>NUCLEOTIDE SEQUENCE [LARGE SCALE GENOMIC DNA]</scope>
    <source>
        <strain evidence="2">NY0173</strain>
    </source>
</reference>
<evidence type="ECO:0000313" key="2">
    <source>
        <dbReference type="EMBL" id="GIQ82318.1"/>
    </source>
</evidence>
<dbReference type="EMBL" id="BDIP01000657">
    <property type="protein sequence ID" value="GIQ82318.1"/>
    <property type="molecule type" value="Genomic_DNA"/>
</dbReference>
<dbReference type="Pfam" id="PF00293">
    <property type="entry name" value="NUDIX"/>
    <property type="match status" value="1"/>
</dbReference>
<protein>
    <recommendedName>
        <fullName evidence="1">Nudix hydrolase domain-containing protein</fullName>
    </recommendedName>
</protein>
<proteinExistence type="predicted"/>
<dbReference type="Proteomes" id="UP000265618">
    <property type="component" value="Unassembled WGS sequence"/>
</dbReference>
<dbReference type="SUPFAM" id="SSF55811">
    <property type="entry name" value="Nudix"/>
    <property type="match status" value="1"/>
</dbReference>
<evidence type="ECO:0000259" key="1">
    <source>
        <dbReference type="PROSITE" id="PS51462"/>
    </source>
</evidence>
<sequence length="194" mass="21709">MVPMSPSVDRVTSVLKSASFDVLLSIEHRQKGKQRDEFSLHILGGKKEPGETVRQTAVREFWEETSELLRLSECDAMLAPEAQPIYIESGKYSLFVTPASDRVQALPDRFTPNREVHRLVWISLDSLLHGVRERVPLTLPRGVVVAGETEGEGEGEETVLKTSRFLATVMWHKGTEPTVRQVAQGIDETPDTTE</sequence>
<organism evidence="2 3">
    <name type="scientific">Kipferlia bialata</name>
    <dbReference type="NCBI Taxonomy" id="797122"/>
    <lineage>
        <taxon>Eukaryota</taxon>
        <taxon>Metamonada</taxon>
        <taxon>Carpediemonas-like organisms</taxon>
        <taxon>Kipferlia</taxon>
    </lineage>
</organism>
<feature type="domain" description="Nudix hydrolase" evidence="1">
    <location>
        <begin position="1"/>
        <end position="144"/>
    </location>
</feature>
<comment type="caution">
    <text evidence="2">The sequence shown here is derived from an EMBL/GenBank/DDBJ whole genome shotgun (WGS) entry which is preliminary data.</text>
</comment>
<dbReference type="InterPro" id="IPR000086">
    <property type="entry name" value="NUDIX_hydrolase_dom"/>
</dbReference>
<evidence type="ECO:0000313" key="3">
    <source>
        <dbReference type="Proteomes" id="UP000265618"/>
    </source>
</evidence>
<gene>
    <name evidence="2" type="ORF">KIPB_003432</name>
</gene>
<dbReference type="InterPro" id="IPR015797">
    <property type="entry name" value="NUDIX_hydrolase-like_dom_sf"/>
</dbReference>
<dbReference type="PROSITE" id="PS51462">
    <property type="entry name" value="NUDIX"/>
    <property type="match status" value="1"/>
</dbReference>
<dbReference type="Gene3D" id="3.90.79.10">
    <property type="entry name" value="Nucleoside Triphosphate Pyrophosphohydrolase"/>
    <property type="match status" value="1"/>
</dbReference>